<feature type="region of interest" description="Disordered" evidence="1">
    <location>
        <begin position="307"/>
        <end position="329"/>
    </location>
</feature>
<keyword evidence="3" id="KW-1185">Reference proteome</keyword>
<accession>A0A8H5AY78</accession>
<protein>
    <submittedName>
        <fullName evidence="2">Uncharacterized protein</fullName>
    </submittedName>
</protein>
<dbReference type="OrthoDB" id="2570975at2759"/>
<comment type="caution">
    <text evidence="2">The sequence shown here is derived from an EMBL/GenBank/DDBJ whole genome shotgun (WGS) entry which is preliminary data.</text>
</comment>
<evidence type="ECO:0000313" key="3">
    <source>
        <dbReference type="Proteomes" id="UP000567179"/>
    </source>
</evidence>
<evidence type="ECO:0000256" key="1">
    <source>
        <dbReference type="SAM" id="MobiDB-lite"/>
    </source>
</evidence>
<dbReference type="EMBL" id="JAACJJ010000056">
    <property type="protein sequence ID" value="KAF5313125.1"/>
    <property type="molecule type" value="Genomic_DNA"/>
</dbReference>
<reference evidence="2 3" key="1">
    <citation type="journal article" date="2020" name="ISME J.">
        <title>Uncovering the hidden diversity of litter-decomposition mechanisms in mushroom-forming fungi.</title>
        <authorList>
            <person name="Floudas D."/>
            <person name="Bentzer J."/>
            <person name="Ahren D."/>
            <person name="Johansson T."/>
            <person name="Persson P."/>
            <person name="Tunlid A."/>
        </authorList>
    </citation>
    <scope>NUCLEOTIDE SEQUENCE [LARGE SCALE GENOMIC DNA]</scope>
    <source>
        <strain evidence="2 3">CBS 101986</strain>
    </source>
</reference>
<gene>
    <name evidence="2" type="ORF">D9619_002378</name>
</gene>
<sequence length="390" mass="42514">MPQGLNAVPPINRFPAKLPFYGNYTATTRVGIPSSPTLTWSLAPLALLCPHPRRASSPIPSIVPSTALNSQPMSIPASTFLTRVRAALILPALTCPDLPVSVTSELASRSVLTGGTTRCHHPPAPALFIFITIVLGNANTTISPTWKTHGKPNLVVTTLRGAVWTRRRRGRERWPFIFNVPTASRRTPRKVDHKIMPMGEDLNHSPANDRHPRTVTLALALAPNTTHLLMNMLAVFHRYSAPTPPSGQPCPRKVTLYPMHSLVLATNCATITTSPSPNTVPQEVLKSSTGRTTIPSGRLPCRIRTRTHTTSSRRTSTPRRRALPAPGLAQKSLDDTTGKLAMIFANTLAQTFMSVALAKNIVSLHGLWANAFALDVVGKMFFGAIWVRWM</sequence>
<proteinExistence type="predicted"/>
<dbReference type="AlphaFoldDB" id="A0A8H5AY78"/>
<name>A0A8H5AY78_9AGAR</name>
<dbReference type="Proteomes" id="UP000567179">
    <property type="component" value="Unassembled WGS sequence"/>
</dbReference>
<evidence type="ECO:0000313" key="2">
    <source>
        <dbReference type="EMBL" id="KAF5313125.1"/>
    </source>
</evidence>
<organism evidence="2 3">
    <name type="scientific">Psilocybe cf. subviscida</name>
    <dbReference type="NCBI Taxonomy" id="2480587"/>
    <lineage>
        <taxon>Eukaryota</taxon>
        <taxon>Fungi</taxon>
        <taxon>Dikarya</taxon>
        <taxon>Basidiomycota</taxon>
        <taxon>Agaricomycotina</taxon>
        <taxon>Agaricomycetes</taxon>
        <taxon>Agaricomycetidae</taxon>
        <taxon>Agaricales</taxon>
        <taxon>Agaricineae</taxon>
        <taxon>Strophariaceae</taxon>
        <taxon>Psilocybe</taxon>
    </lineage>
</organism>